<protein>
    <submittedName>
        <fullName evidence="2">Uncharacterized protein</fullName>
    </submittedName>
</protein>
<name>A0AAF3E9A2_9BILA</name>
<dbReference type="WBParaSite" id="MBELARI_LOCUS10496">
    <property type="protein sequence ID" value="MBELARI_LOCUS10496"/>
    <property type="gene ID" value="MBELARI_LOCUS10496"/>
</dbReference>
<keyword evidence="1" id="KW-1185">Reference proteome</keyword>
<sequence>MDEQFLQESAAIQIQYWWRKCLRKRFRNKELKQWTVLKKISLANDELLQKMETLKCEKGIAIHKYERLMSLPASEIKDFLETMNKEPMKVKMNEHRFDKGESERREKAARIIQKRVRLYQLRTRAIGWRRACEEPLLVPKRMALIARINENLTNRVSIRTETLAEVKEKLDSRLKHEEGKFMRIAAIERQSKHLQRLAQTVEDLGAVSSLRSEHLTSLHIRPLSSYKATQLHKNDIEIIYERSLFL</sequence>
<evidence type="ECO:0000313" key="1">
    <source>
        <dbReference type="Proteomes" id="UP000887575"/>
    </source>
</evidence>
<dbReference type="Proteomes" id="UP000887575">
    <property type="component" value="Unassembled WGS sequence"/>
</dbReference>
<accession>A0AAF3E9A2</accession>
<dbReference type="AlphaFoldDB" id="A0AAF3E9A2"/>
<proteinExistence type="predicted"/>
<evidence type="ECO:0000313" key="2">
    <source>
        <dbReference type="WBParaSite" id="MBELARI_LOCUS10496"/>
    </source>
</evidence>
<organism evidence="1 2">
    <name type="scientific">Mesorhabditis belari</name>
    <dbReference type="NCBI Taxonomy" id="2138241"/>
    <lineage>
        <taxon>Eukaryota</taxon>
        <taxon>Metazoa</taxon>
        <taxon>Ecdysozoa</taxon>
        <taxon>Nematoda</taxon>
        <taxon>Chromadorea</taxon>
        <taxon>Rhabditida</taxon>
        <taxon>Rhabditina</taxon>
        <taxon>Rhabditomorpha</taxon>
        <taxon>Rhabditoidea</taxon>
        <taxon>Rhabditidae</taxon>
        <taxon>Mesorhabditinae</taxon>
        <taxon>Mesorhabditis</taxon>
    </lineage>
</organism>
<reference evidence="2" key="1">
    <citation type="submission" date="2024-02" db="UniProtKB">
        <authorList>
            <consortium name="WormBaseParasite"/>
        </authorList>
    </citation>
    <scope>IDENTIFICATION</scope>
</reference>